<dbReference type="OrthoDB" id="9785602at2"/>
<dbReference type="Proteomes" id="UP000003157">
    <property type="component" value="Unassembled WGS sequence"/>
</dbReference>
<dbReference type="PROSITE" id="PS51186">
    <property type="entry name" value="GNAT"/>
    <property type="match status" value="1"/>
</dbReference>
<dbReference type="HOGENOM" id="CLU_013985_3_4_9"/>
<dbReference type="eggNOG" id="COG1670">
    <property type="taxonomic scope" value="Bacteria"/>
</dbReference>
<evidence type="ECO:0000313" key="2">
    <source>
        <dbReference type="EMBL" id="EFW04839.1"/>
    </source>
</evidence>
<feature type="domain" description="N-acetyltransferase" evidence="1">
    <location>
        <begin position="3"/>
        <end position="163"/>
    </location>
</feature>
<evidence type="ECO:0000313" key="3">
    <source>
        <dbReference type="Proteomes" id="UP000003157"/>
    </source>
</evidence>
<dbReference type="AlphaFoldDB" id="E7GB23"/>
<sequence>MKIELLSLDEIDPCQLAIHANDPLVNRYLKNSFPFPYTLDHAMRFITHSLEHNALDFGIVVDGICIGCVGATFHKDVFIKNCEIGYWIGSQYWGLGITKRVVKMFCDYLFSHFTITKIYAEIYSENIASCHVLEANGFQKEGYLKKHVYKNNNYHDLIIYGLREEEYEY</sequence>
<evidence type="ECO:0000259" key="1">
    <source>
        <dbReference type="PROSITE" id="PS51186"/>
    </source>
</evidence>
<dbReference type="GO" id="GO:0016747">
    <property type="term" value="F:acyltransferase activity, transferring groups other than amino-acyl groups"/>
    <property type="evidence" value="ECO:0007669"/>
    <property type="project" value="InterPro"/>
</dbReference>
<accession>E7GB23</accession>
<dbReference type="Pfam" id="PF13302">
    <property type="entry name" value="Acetyltransf_3"/>
    <property type="match status" value="1"/>
</dbReference>
<reference evidence="2 3" key="1">
    <citation type="submission" date="2010-12" db="EMBL/GenBank/DDBJ databases">
        <title>The Genome Sequence of Coprobacillus sp. strain 29_1.</title>
        <authorList>
            <consortium name="The Broad Institute Genome Sequencing Platform"/>
            <person name="Earl A."/>
            <person name="Ward D."/>
            <person name="Feldgarden M."/>
            <person name="Gevers D."/>
            <person name="Daigneault M."/>
            <person name="Sibley C.D."/>
            <person name="White A."/>
            <person name="Strauss J."/>
            <person name="Allen-Vercoe E."/>
            <person name="Young S.K."/>
            <person name="Zeng Q."/>
            <person name="Gargeya S."/>
            <person name="Fitzgerald M."/>
            <person name="Haas B."/>
            <person name="Abouelleil A."/>
            <person name="Alvarado L."/>
            <person name="Arachchi H.M."/>
            <person name="Berlin A."/>
            <person name="Brown A."/>
            <person name="Chapman S.B."/>
            <person name="Chen Z."/>
            <person name="Dunbar C."/>
            <person name="Freedman E."/>
            <person name="Gearin G."/>
            <person name="Gellesch M."/>
            <person name="Goldberg J."/>
            <person name="Griggs A."/>
            <person name="Gujja S."/>
            <person name="Heilman E."/>
            <person name="Heiman D."/>
            <person name="Howarth C."/>
            <person name="Larson L."/>
            <person name="Lui A."/>
            <person name="MacDonald P.J.P."/>
            <person name="Mehta T."/>
            <person name="Montmayeur A."/>
            <person name="Murphy C."/>
            <person name="Neiman D."/>
            <person name="Pearson M."/>
            <person name="Priest M."/>
            <person name="Roberts A."/>
            <person name="Saif S."/>
            <person name="Shea T."/>
            <person name="Shenoy N."/>
            <person name="Sisk P."/>
            <person name="Stolte C."/>
            <person name="Sykes S."/>
            <person name="White J."/>
            <person name="Yandava C."/>
            <person name="Nusbaum C."/>
            <person name="Birren B."/>
        </authorList>
    </citation>
    <scope>NUCLEOTIDE SEQUENCE [LARGE SCALE GENOMIC DNA]</scope>
    <source>
        <strain evidence="2 3">29_1</strain>
    </source>
</reference>
<name>E7GB23_9FIRM</name>
<dbReference type="EMBL" id="ADKX01000033">
    <property type="protein sequence ID" value="EFW04839.1"/>
    <property type="molecule type" value="Genomic_DNA"/>
</dbReference>
<dbReference type="InterPro" id="IPR016181">
    <property type="entry name" value="Acyl_CoA_acyltransferase"/>
</dbReference>
<dbReference type="InterPro" id="IPR000182">
    <property type="entry name" value="GNAT_dom"/>
</dbReference>
<comment type="caution">
    <text evidence="2">The sequence shown here is derived from an EMBL/GenBank/DDBJ whole genome shotgun (WGS) entry which is preliminary data.</text>
</comment>
<gene>
    <name evidence="2" type="ORF">HMPREF9488_01963</name>
</gene>
<organism evidence="2 3">
    <name type="scientific">Coprobacillus cateniformis</name>
    <dbReference type="NCBI Taxonomy" id="100884"/>
    <lineage>
        <taxon>Bacteria</taxon>
        <taxon>Bacillati</taxon>
        <taxon>Bacillota</taxon>
        <taxon>Erysipelotrichia</taxon>
        <taxon>Erysipelotrichales</taxon>
        <taxon>Coprobacillaceae</taxon>
        <taxon>Coprobacillus</taxon>
    </lineage>
</organism>
<keyword evidence="3" id="KW-1185">Reference proteome</keyword>
<dbReference type="STRING" id="100884.GCA_000269565_02059"/>
<proteinExistence type="predicted"/>
<dbReference type="RefSeq" id="WP_008789064.1">
    <property type="nucleotide sequence ID" value="NZ_AKCB01000001.1"/>
</dbReference>
<dbReference type="GeneID" id="78229906"/>
<protein>
    <recommendedName>
        <fullName evidence="1">N-acetyltransferase domain-containing protein</fullName>
    </recommendedName>
</protein>
<dbReference type="Gene3D" id="3.40.630.30">
    <property type="match status" value="1"/>
</dbReference>
<dbReference type="PANTHER" id="PTHR43328:SF1">
    <property type="entry name" value="N-ACETYLTRANSFERASE DOMAIN-CONTAINING PROTEIN"/>
    <property type="match status" value="1"/>
</dbReference>
<dbReference type="SUPFAM" id="SSF55729">
    <property type="entry name" value="Acyl-CoA N-acyltransferases (Nat)"/>
    <property type="match status" value="1"/>
</dbReference>
<dbReference type="PANTHER" id="PTHR43328">
    <property type="entry name" value="ACETYLTRANSFERASE-RELATED"/>
    <property type="match status" value="1"/>
</dbReference>